<sequence length="427" mass="43824">MTSTSSRPDPGLHDLFARFSACGATQTGGVHRLCGSAADGLARDLFAATVAETGGTLRTDAVGNQFGLFSLAGRSDAPRVMLGSHLDSQPQGGRFDGTLGVATALRVGAALVGAKARGRAYDADLCVVNWTNEEGARFRPGLLGSGTYAGHHRAEDALASQDDAGVTLERALAAIGHRGTDTAPPLPACYLELHVEQGSVLTGGGATIGIVMRNWGATKIDAVFTGAQAHTGPCPMPLRRDALLAAAYAIAEVRAIADRWPGQVHTSVGRIRVEPNSANVVPSRVEISVEIRSGADPILAEAGALADGALKAAAGRARTNLSVLGRVERPVRALPGAVADLLALAAEETGYRAMPMDTVAGHDALSLLGACPTGLVFVPSIGGIAHDVAEETSDADMQAGLAVMLRSADRLCRAGGSPERAIREAAR</sequence>
<dbReference type="InterPro" id="IPR010158">
    <property type="entry name" value="Amidase_Cbmase"/>
</dbReference>
<dbReference type="GO" id="GO:0016813">
    <property type="term" value="F:hydrolase activity, acting on carbon-nitrogen (but not peptide) bonds, in linear amidines"/>
    <property type="evidence" value="ECO:0007669"/>
    <property type="project" value="InterPro"/>
</dbReference>
<comment type="caution">
    <text evidence="4">The sequence shown here is derived from an EMBL/GenBank/DDBJ whole genome shotgun (WGS) entry which is preliminary data.</text>
</comment>
<dbReference type="InterPro" id="IPR036264">
    <property type="entry name" value="Bact_exopeptidase_dim_dom"/>
</dbReference>
<feature type="binding site" evidence="3">
    <location>
        <position position="96"/>
    </location>
    <ligand>
        <name>Zn(2+)</name>
        <dbReference type="ChEBI" id="CHEBI:29105"/>
        <label>2</label>
    </ligand>
</feature>
<dbReference type="NCBIfam" id="TIGR01879">
    <property type="entry name" value="hydantase"/>
    <property type="match status" value="1"/>
</dbReference>
<dbReference type="Pfam" id="PF01546">
    <property type="entry name" value="Peptidase_M20"/>
    <property type="match status" value="1"/>
</dbReference>
<protein>
    <submittedName>
        <fullName evidence="4">Zn-dependent hydrolase</fullName>
    </submittedName>
</protein>
<evidence type="ECO:0000256" key="2">
    <source>
        <dbReference type="ARBA" id="ARBA00022801"/>
    </source>
</evidence>
<dbReference type="Gene3D" id="3.40.630.10">
    <property type="entry name" value="Zn peptidases"/>
    <property type="match status" value="1"/>
</dbReference>
<evidence type="ECO:0000256" key="1">
    <source>
        <dbReference type="ARBA" id="ARBA00006153"/>
    </source>
</evidence>
<feature type="binding site" evidence="3">
    <location>
        <position position="85"/>
    </location>
    <ligand>
        <name>Zn(2+)</name>
        <dbReference type="ChEBI" id="CHEBI:29105"/>
        <label>1</label>
    </ligand>
</feature>
<proteinExistence type="inferred from homology"/>
<dbReference type="PANTHER" id="PTHR32494">
    <property type="entry name" value="ALLANTOATE DEIMINASE-RELATED"/>
    <property type="match status" value="1"/>
</dbReference>
<keyword evidence="2 4" id="KW-0378">Hydrolase</keyword>
<name>A0A6N6MDS9_9HYPH</name>
<organism evidence="4 5">
    <name type="scientific">Methylobacterium planeticum</name>
    <dbReference type="NCBI Taxonomy" id="2615211"/>
    <lineage>
        <taxon>Bacteria</taxon>
        <taxon>Pseudomonadati</taxon>
        <taxon>Pseudomonadota</taxon>
        <taxon>Alphaproteobacteria</taxon>
        <taxon>Hyphomicrobiales</taxon>
        <taxon>Methylobacteriaceae</taxon>
        <taxon>Methylobacterium</taxon>
    </lineage>
</organism>
<keyword evidence="3" id="KW-0479">Metal-binding</keyword>
<dbReference type="SUPFAM" id="SSF53187">
    <property type="entry name" value="Zn-dependent exopeptidases"/>
    <property type="match status" value="1"/>
</dbReference>
<comment type="similarity">
    <text evidence="1">Belongs to the peptidase M20 family.</text>
</comment>
<evidence type="ECO:0000313" key="4">
    <source>
        <dbReference type="EMBL" id="KAB1068913.1"/>
    </source>
</evidence>
<dbReference type="SUPFAM" id="SSF55031">
    <property type="entry name" value="Bacterial exopeptidase dimerisation domain"/>
    <property type="match status" value="1"/>
</dbReference>
<keyword evidence="5" id="KW-1185">Reference proteome</keyword>
<feature type="binding site" evidence="3">
    <location>
        <position position="386"/>
    </location>
    <ligand>
        <name>Zn(2+)</name>
        <dbReference type="ChEBI" id="CHEBI:29105"/>
        <label>2</label>
    </ligand>
</feature>
<dbReference type="PANTHER" id="PTHR32494:SF5">
    <property type="entry name" value="ALLANTOATE AMIDOHYDROLASE"/>
    <property type="match status" value="1"/>
</dbReference>
<feature type="binding site" evidence="3">
    <location>
        <position position="96"/>
    </location>
    <ligand>
        <name>Zn(2+)</name>
        <dbReference type="ChEBI" id="CHEBI:29105"/>
        <label>1</label>
    </ligand>
</feature>
<keyword evidence="3" id="KW-0862">Zinc</keyword>
<reference evidence="4 5" key="1">
    <citation type="submission" date="2019-09" db="EMBL/GenBank/DDBJ databases">
        <title>YIM 132548 draft genome.</title>
        <authorList>
            <person name="Jiang L."/>
        </authorList>
    </citation>
    <scope>NUCLEOTIDE SEQUENCE [LARGE SCALE GENOMIC DNA]</scope>
    <source>
        <strain evidence="4 5">YIM 132548</strain>
    </source>
</reference>
<dbReference type="PIRSF" id="PIRSF001235">
    <property type="entry name" value="Amidase_carbamoylase"/>
    <property type="match status" value="1"/>
</dbReference>
<evidence type="ECO:0000256" key="3">
    <source>
        <dbReference type="PIRSR" id="PIRSR001235-1"/>
    </source>
</evidence>
<dbReference type="GO" id="GO:0046872">
    <property type="term" value="F:metal ion binding"/>
    <property type="evidence" value="ECO:0007669"/>
    <property type="project" value="UniProtKB-KW"/>
</dbReference>
<comment type="cofactor">
    <cofactor evidence="3">
        <name>Zn(2+)</name>
        <dbReference type="ChEBI" id="CHEBI:29105"/>
    </cofactor>
    <text evidence="3">Binds 2 Zn(2+) ions per subunit.</text>
</comment>
<accession>A0A6N6MDS9</accession>
<dbReference type="AlphaFoldDB" id="A0A6N6MDS9"/>
<dbReference type="NCBIfam" id="NF006772">
    <property type="entry name" value="PRK09290.2-1"/>
    <property type="match status" value="1"/>
</dbReference>
<dbReference type="Proteomes" id="UP000441523">
    <property type="component" value="Unassembled WGS sequence"/>
</dbReference>
<dbReference type="Gene3D" id="3.30.70.360">
    <property type="match status" value="1"/>
</dbReference>
<feature type="binding site" evidence="3">
    <location>
        <position position="134"/>
    </location>
    <ligand>
        <name>Zn(2+)</name>
        <dbReference type="ChEBI" id="CHEBI:29105"/>
        <label>2</label>
    </ligand>
</feature>
<evidence type="ECO:0000313" key="5">
    <source>
        <dbReference type="Proteomes" id="UP000441523"/>
    </source>
</evidence>
<gene>
    <name evidence="4" type="ORF">F6X51_25895</name>
</gene>
<feature type="binding site" evidence="3">
    <location>
        <position position="194"/>
    </location>
    <ligand>
        <name>Zn(2+)</name>
        <dbReference type="ChEBI" id="CHEBI:29105"/>
        <label>1</label>
    </ligand>
</feature>
<dbReference type="RefSeq" id="WP_150966747.1">
    <property type="nucleotide sequence ID" value="NZ_VZZJ01000043.1"/>
</dbReference>
<dbReference type="EMBL" id="VZZJ01000043">
    <property type="protein sequence ID" value="KAB1068913.1"/>
    <property type="molecule type" value="Genomic_DNA"/>
</dbReference>
<dbReference type="InterPro" id="IPR002933">
    <property type="entry name" value="Peptidase_M20"/>
</dbReference>